<protein>
    <recommendedName>
        <fullName evidence="5">Core-binding (CB) domain-containing protein</fullName>
    </recommendedName>
</protein>
<feature type="domain" description="Core-binding (CB)" evidence="5">
    <location>
        <begin position="108"/>
        <end position="195"/>
    </location>
</feature>
<keyword evidence="2 4" id="KW-0238">DNA-binding</keyword>
<dbReference type="GO" id="GO:0006310">
    <property type="term" value="P:DNA recombination"/>
    <property type="evidence" value="ECO:0007669"/>
    <property type="project" value="UniProtKB-KW"/>
</dbReference>
<evidence type="ECO:0000256" key="4">
    <source>
        <dbReference type="PROSITE-ProRule" id="PRU01248"/>
    </source>
</evidence>
<proteinExistence type="predicted"/>
<dbReference type="Pfam" id="PF00589">
    <property type="entry name" value="Phage_integrase"/>
    <property type="match status" value="1"/>
</dbReference>
<dbReference type="PANTHER" id="PTHR30349">
    <property type="entry name" value="PHAGE INTEGRASE-RELATED"/>
    <property type="match status" value="1"/>
</dbReference>
<name>A0A411DPL1_CHRID</name>
<dbReference type="EMBL" id="CP035532">
    <property type="protein sequence ID" value="QBA22299.1"/>
    <property type="molecule type" value="Genomic_DNA"/>
</dbReference>
<evidence type="ECO:0000259" key="5">
    <source>
        <dbReference type="PROSITE" id="PS51900"/>
    </source>
</evidence>
<dbReference type="Gene3D" id="1.10.443.10">
    <property type="entry name" value="Intergrase catalytic core"/>
    <property type="match status" value="1"/>
</dbReference>
<reference evidence="6" key="1">
    <citation type="submission" date="2019-01" db="EMBL/GenBank/DDBJ databases">
        <title>Whole Genome Sequencing for Putative Detection of Antimicrobial Resistance and Potential Virulence Factors in Chryseobacterium indologenes isolated from Nile Tilapia in Tanzania.</title>
        <authorList>
            <person name="Mwega E."/>
            <person name="Mutoloki S."/>
            <person name="Mugimba K."/>
            <person name="Colquhoun D."/>
            <person name="Mdegela R."/>
            <person name="Evensen O."/>
            <person name="Wasteson Y."/>
        </authorList>
    </citation>
    <scope>NUCLEOTIDE SEQUENCE [LARGE SCALE GENOMIC DNA]</scope>
    <source>
        <strain evidence="6">StR 01</strain>
    </source>
</reference>
<dbReference type="Gene3D" id="1.10.150.130">
    <property type="match status" value="1"/>
</dbReference>
<keyword evidence="1" id="KW-0229">DNA integration</keyword>
<dbReference type="PROSITE" id="PS51900">
    <property type="entry name" value="CB"/>
    <property type="match status" value="1"/>
</dbReference>
<dbReference type="PANTHER" id="PTHR30349:SF86">
    <property type="entry name" value="INTEGRASE_RECOMBINASE AQ_AA09-RELATED"/>
    <property type="match status" value="1"/>
</dbReference>
<evidence type="ECO:0000256" key="1">
    <source>
        <dbReference type="ARBA" id="ARBA00022908"/>
    </source>
</evidence>
<dbReference type="InterPro" id="IPR050090">
    <property type="entry name" value="Tyrosine_recombinase_XerCD"/>
</dbReference>
<evidence type="ECO:0000256" key="3">
    <source>
        <dbReference type="ARBA" id="ARBA00023172"/>
    </source>
</evidence>
<evidence type="ECO:0000256" key="2">
    <source>
        <dbReference type="ARBA" id="ARBA00023125"/>
    </source>
</evidence>
<dbReference type="InterPro" id="IPR011010">
    <property type="entry name" value="DNA_brk_join_enz"/>
</dbReference>
<dbReference type="InterPro" id="IPR044068">
    <property type="entry name" value="CB"/>
</dbReference>
<dbReference type="InterPro" id="IPR035386">
    <property type="entry name" value="Arm-DNA-bind_5"/>
</dbReference>
<dbReference type="InterPro" id="IPR002104">
    <property type="entry name" value="Integrase_catalytic"/>
</dbReference>
<accession>A0A411DPL1</accession>
<dbReference type="GO" id="GO:0015074">
    <property type="term" value="P:DNA integration"/>
    <property type="evidence" value="ECO:0007669"/>
    <property type="project" value="UniProtKB-KW"/>
</dbReference>
<dbReference type="InterPro" id="IPR013762">
    <property type="entry name" value="Integrase-like_cat_sf"/>
</dbReference>
<dbReference type="GO" id="GO:0003677">
    <property type="term" value="F:DNA binding"/>
    <property type="evidence" value="ECO:0007669"/>
    <property type="project" value="UniProtKB-UniRule"/>
</dbReference>
<organism evidence="6">
    <name type="scientific">Chryseobacterium indologenes</name>
    <name type="common">Flavobacterium indologenes</name>
    <dbReference type="NCBI Taxonomy" id="253"/>
    <lineage>
        <taxon>Bacteria</taxon>
        <taxon>Pseudomonadati</taxon>
        <taxon>Bacteroidota</taxon>
        <taxon>Flavobacteriia</taxon>
        <taxon>Flavobacteriales</taxon>
        <taxon>Weeksellaceae</taxon>
        <taxon>Chryseobacterium group</taxon>
        <taxon>Chryseobacterium</taxon>
    </lineage>
</organism>
<evidence type="ECO:0000313" key="6">
    <source>
        <dbReference type="EMBL" id="QBA22299.1"/>
    </source>
</evidence>
<dbReference type="SUPFAM" id="SSF56349">
    <property type="entry name" value="DNA breaking-rejoining enzymes"/>
    <property type="match status" value="1"/>
</dbReference>
<dbReference type="AlphaFoldDB" id="A0A411DPL1"/>
<sequence>MKINFYLKEPNSIKDSLVLVTISLNGKRPKFSTTIKITPKYWNENSKRIKANAPNALNFNRILNTIESKILDLYTKSFVEDDKSKTTKFFDEVRTFLNGKFENSETDLTVDKAFEKFLEIRKSNLKEGTVKAYTTLRNHLKAYSVVISKKNLLFDDLDIRFFDGFMNYLKMTCKQKTNTRSKQIKNIKAFLKFMYDRNYHTNKIFEKLDREHEKGQFVDFVVADFEKVFNLDLSNDSHLDITRRLFCISCLTGLRHSDVLDINYKNIKAGKYHFRNTKKNRPDIIAMSDKAVSYIKEFNDLYGIGKGYTNQTSNKHLTKILIKAEVNSEVLINEKDYKGDVISIIKPLYDWITFHYGRRYFIIGCLNKGLQPLEIMQITGHEDFAVFQNYVKFADDDSVDKLNSVWS</sequence>
<keyword evidence="3" id="KW-0233">DNA recombination</keyword>
<dbReference type="InterPro" id="IPR010998">
    <property type="entry name" value="Integrase_recombinase_N"/>
</dbReference>
<dbReference type="InterPro" id="IPR025269">
    <property type="entry name" value="SAM-like_dom"/>
</dbReference>
<dbReference type="Pfam" id="PF13102">
    <property type="entry name" value="Phage_int_SAM_5"/>
    <property type="match status" value="1"/>
</dbReference>
<dbReference type="Pfam" id="PF17293">
    <property type="entry name" value="Arm-DNA-bind_5"/>
    <property type="match status" value="1"/>
</dbReference>
<gene>
    <name evidence="6" type="ORF">EU348_14280</name>
</gene>